<name>A0ABU1XUZ5_9GAMM</name>
<protein>
    <submittedName>
        <fullName evidence="4">dTDP-4-amino-4,6-dideoxygalactose transaminase</fullName>
    </submittedName>
</protein>
<dbReference type="InterPro" id="IPR000653">
    <property type="entry name" value="DegT/StrS_aminotransferase"/>
</dbReference>
<dbReference type="InterPro" id="IPR015424">
    <property type="entry name" value="PyrdxlP-dep_Trfase"/>
</dbReference>
<dbReference type="Gene3D" id="3.40.640.10">
    <property type="entry name" value="Type I PLP-dependent aspartate aminotransferase-like (Major domain)"/>
    <property type="match status" value="1"/>
</dbReference>
<dbReference type="PANTHER" id="PTHR30244:SF9">
    <property type="entry name" value="PROTEIN RV3402C"/>
    <property type="match status" value="1"/>
</dbReference>
<dbReference type="InterPro" id="IPR015422">
    <property type="entry name" value="PyrdxlP-dep_Trfase_small"/>
</dbReference>
<gene>
    <name evidence="4" type="ORF">J2W68_001286</name>
</gene>
<dbReference type="EMBL" id="JAVDWO010000004">
    <property type="protein sequence ID" value="MDR7192572.1"/>
    <property type="molecule type" value="Genomic_DNA"/>
</dbReference>
<dbReference type="RefSeq" id="WP_310233751.1">
    <property type="nucleotide sequence ID" value="NZ_JAVDWO010000004.1"/>
</dbReference>
<dbReference type="CDD" id="cd00616">
    <property type="entry name" value="AHBA_syn"/>
    <property type="match status" value="1"/>
</dbReference>
<reference evidence="4 5" key="1">
    <citation type="submission" date="2023-07" db="EMBL/GenBank/DDBJ databases">
        <title>Sorghum-associated microbial communities from plants grown in Nebraska, USA.</title>
        <authorList>
            <person name="Schachtman D."/>
        </authorList>
    </citation>
    <scope>NUCLEOTIDE SEQUENCE [LARGE SCALE GENOMIC DNA]</scope>
    <source>
        <strain evidence="4 5">4099</strain>
    </source>
</reference>
<proteinExistence type="inferred from homology"/>
<accession>A0ABU1XUZ5</accession>
<keyword evidence="5" id="KW-1185">Reference proteome</keyword>
<evidence type="ECO:0000313" key="4">
    <source>
        <dbReference type="EMBL" id="MDR7192572.1"/>
    </source>
</evidence>
<comment type="similarity">
    <text evidence="2 3">Belongs to the DegT/DnrJ/EryC1 family.</text>
</comment>
<organism evidence="4 5">
    <name type="scientific">Luteimonas terrae</name>
    <dbReference type="NCBI Taxonomy" id="1530191"/>
    <lineage>
        <taxon>Bacteria</taxon>
        <taxon>Pseudomonadati</taxon>
        <taxon>Pseudomonadota</taxon>
        <taxon>Gammaproteobacteria</taxon>
        <taxon>Lysobacterales</taxon>
        <taxon>Lysobacteraceae</taxon>
        <taxon>Luteimonas</taxon>
    </lineage>
</organism>
<dbReference type="PIRSF" id="PIRSF000390">
    <property type="entry name" value="PLP_StrS"/>
    <property type="match status" value="1"/>
</dbReference>
<dbReference type="Proteomes" id="UP001256588">
    <property type="component" value="Unassembled WGS sequence"/>
</dbReference>
<sequence length="428" mass="46613">MSVDEASSARLHSVSATHGSAVDSVLLNALPGFGPAAQRTTHTEAATLPAPEPEPEPEPEPIYVTRPHLPPLEEFIPYLQGIWDRQILTNNGPCHRELEVRLAEYLGVEHISLFANGTLALLTALQALRITGEVITTPYSFVATSHALLWNGIKPVFVDIDPRSLNLDPTQIEAAITPQTTAILPVHCYGRPCDVEAIQTIADNYGLKVVYDAAHAFGVQDIGGSILRHGDLSVLSLHATKVFNTFEGGAIVCPDARTKRRIDHLKNFGFVDETTVVAPGINGKMSEINAAFGLLQLEHIDTALAQRQRIVERYEAGLNGVPGITPVRSDAFRHNHGYFPILVCPHYPLSRDMLYQALKDAGIHARRYFYPLISSFPMYRGLPSSDPARLPHANAIADQVICLPLYPGLPPEAQDRIIAIVARAAGPA</sequence>
<dbReference type="PANTHER" id="PTHR30244">
    <property type="entry name" value="TRANSAMINASE"/>
    <property type="match status" value="1"/>
</dbReference>
<dbReference type="SUPFAM" id="SSF53383">
    <property type="entry name" value="PLP-dependent transferases"/>
    <property type="match status" value="1"/>
</dbReference>
<keyword evidence="1 3" id="KW-0663">Pyridoxal phosphate</keyword>
<dbReference type="Gene3D" id="3.90.1150.10">
    <property type="entry name" value="Aspartate Aminotransferase, domain 1"/>
    <property type="match status" value="1"/>
</dbReference>
<dbReference type="Pfam" id="PF01041">
    <property type="entry name" value="DegT_DnrJ_EryC1"/>
    <property type="match status" value="1"/>
</dbReference>
<evidence type="ECO:0000313" key="5">
    <source>
        <dbReference type="Proteomes" id="UP001256588"/>
    </source>
</evidence>
<dbReference type="InterPro" id="IPR015421">
    <property type="entry name" value="PyrdxlP-dep_Trfase_major"/>
</dbReference>
<comment type="caution">
    <text evidence="4">The sequence shown here is derived from an EMBL/GenBank/DDBJ whole genome shotgun (WGS) entry which is preliminary data.</text>
</comment>
<evidence type="ECO:0000256" key="2">
    <source>
        <dbReference type="ARBA" id="ARBA00037999"/>
    </source>
</evidence>
<evidence type="ECO:0000256" key="3">
    <source>
        <dbReference type="RuleBase" id="RU004508"/>
    </source>
</evidence>
<evidence type="ECO:0000256" key="1">
    <source>
        <dbReference type="ARBA" id="ARBA00022898"/>
    </source>
</evidence>